<proteinExistence type="predicted"/>
<name>A0A182IMD1_ANOAO</name>
<feature type="signal peptide" evidence="2">
    <location>
        <begin position="1"/>
        <end position="16"/>
    </location>
</feature>
<dbReference type="PANTHER" id="PTHR12236">
    <property type="entry name" value="STRUCTURAL CONTITUENT OF CUTICLE"/>
    <property type="match status" value="1"/>
</dbReference>
<feature type="chain" id="PRO_5043612968" evidence="2">
    <location>
        <begin position="17"/>
        <end position="199"/>
    </location>
</feature>
<dbReference type="AlphaFoldDB" id="A0A182IMD1"/>
<dbReference type="InterPro" id="IPR051217">
    <property type="entry name" value="Insect_Cuticle_Struc_Prot"/>
</dbReference>
<sequence length="199" mass="23156">MFRFVSCFVLVAVATAAYIPSGHGYTSSKHAARKIFHHAPAEDEVKSAAPEPEQHHHHKEEEHDHFVDYYAPINYKFEYGVKDPHTGDHKTHWEERDGDVVRGAYTILDADGSSRLVEYTADSHHGFNAVVKKIEHPHVPVKEQAHDEHQEHHHEPQPQQHHHHLHHHQQADEHMQQPYHHQQHLVHEHHGYGHGKSFQ</sequence>
<dbReference type="STRING" id="41427.A0A182IMD1"/>
<dbReference type="GO" id="GO:0005615">
    <property type="term" value="C:extracellular space"/>
    <property type="evidence" value="ECO:0007669"/>
    <property type="project" value="TreeGrafter"/>
</dbReference>
<evidence type="ECO:0000256" key="2">
    <source>
        <dbReference type="SAM" id="SignalP"/>
    </source>
</evidence>
<dbReference type="PANTHER" id="PTHR12236:SF76">
    <property type="entry name" value="ADULT-SPECIFIC CUTICULAR PROTEIN ACP-20-LIKE PROTEIN"/>
    <property type="match status" value="1"/>
</dbReference>
<feature type="region of interest" description="Disordered" evidence="1">
    <location>
        <begin position="143"/>
        <end position="199"/>
    </location>
</feature>
<evidence type="ECO:0000256" key="1">
    <source>
        <dbReference type="SAM" id="MobiDB-lite"/>
    </source>
</evidence>
<feature type="compositionally biased region" description="Basic and acidic residues" evidence="1">
    <location>
        <begin position="143"/>
        <end position="156"/>
    </location>
</feature>
<dbReference type="GO" id="GO:0031012">
    <property type="term" value="C:extracellular matrix"/>
    <property type="evidence" value="ECO:0007669"/>
    <property type="project" value="TreeGrafter"/>
</dbReference>
<evidence type="ECO:0000313" key="3">
    <source>
        <dbReference type="EnsemblMetazoa" id="AATE001866-PA.1"/>
    </source>
</evidence>
<reference evidence="3" key="1">
    <citation type="submission" date="2022-08" db="UniProtKB">
        <authorList>
            <consortium name="EnsemblMetazoa"/>
        </authorList>
    </citation>
    <scope>IDENTIFICATION</scope>
    <source>
        <strain evidence="3">EBRO</strain>
    </source>
</reference>
<dbReference type="PROSITE" id="PS00233">
    <property type="entry name" value="CHIT_BIND_RR_1"/>
    <property type="match status" value="1"/>
</dbReference>
<protein>
    <submittedName>
        <fullName evidence="3">Uncharacterized protein</fullName>
    </submittedName>
</protein>
<dbReference type="GO" id="GO:0042302">
    <property type="term" value="F:structural constituent of cuticle"/>
    <property type="evidence" value="ECO:0007669"/>
    <property type="project" value="UniProtKB-UniRule"/>
</dbReference>
<dbReference type="PRINTS" id="PR00947">
    <property type="entry name" value="CUTICLE"/>
</dbReference>
<dbReference type="VEuPathDB" id="VectorBase:AATE001866"/>
<organism evidence="3">
    <name type="scientific">Anopheles atroparvus</name>
    <name type="common">European mosquito</name>
    <dbReference type="NCBI Taxonomy" id="41427"/>
    <lineage>
        <taxon>Eukaryota</taxon>
        <taxon>Metazoa</taxon>
        <taxon>Ecdysozoa</taxon>
        <taxon>Arthropoda</taxon>
        <taxon>Hexapoda</taxon>
        <taxon>Insecta</taxon>
        <taxon>Pterygota</taxon>
        <taxon>Neoptera</taxon>
        <taxon>Endopterygota</taxon>
        <taxon>Diptera</taxon>
        <taxon>Nematocera</taxon>
        <taxon>Culicoidea</taxon>
        <taxon>Culicidae</taxon>
        <taxon>Anophelinae</taxon>
        <taxon>Anopheles</taxon>
    </lineage>
</organism>
<dbReference type="EnsemblMetazoa" id="AATE001866-RA">
    <property type="protein sequence ID" value="AATE001866-PA.1"/>
    <property type="gene ID" value="AATE001866"/>
</dbReference>
<feature type="region of interest" description="Disordered" evidence="1">
    <location>
        <begin position="42"/>
        <end position="62"/>
    </location>
</feature>
<dbReference type="Pfam" id="PF00379">
    <property type="entry name" value="Chitin_bind_4"/>
    <property type="match status" value="1"/>
</dbReference>
<accession>A0A182IMD1</accession>
<keyword evidence="2" id="KW-0732">Signal</keyword>
<dbReference type="PROSITE" id="PS51155">
    <property type="entry name" value="CHIT_BIND_RR_2"/>
    <property type="match status" value="1"/>
</dbReference>
<dbReference type="InterPro" id="IPR031311">
    <property type="entry name" value="CHIT_BIND_RR_consensus"/>
</dbReference>
<dbReference type="InterPro" id="IPR000618">
    <property type="entry name" value="Insect_cuticle"/>
</dbReference>